<organism evidence="1 2">
    <name type="scientific">Lysobacter antibioticus</name>
    <dbReference type="NCBI Taxonomy" id="84531"/>
    <lineage>
        <taxon>Bacteria</taxon>
        <taxon>Pseudomonadati</taxon>
        <taxon>Pseudomonadota</taxon>
        <taxon>Gammaproteobacteria</taxon>
        <taxon>Lysobacterales</taxon>
        <taxon>Lysobacteraceae</taxon>
        <taxon>Lysobacter</taxon>
    </lineage>
</organism>
<protein>
    <submittedName>
        <fullName evidence="1">Uncharacterized protein</fullName>
    </submittedName>
</protein>
<evidence type="ECO:0000313" key="2">
    <source>
        <dbReference type="Proteomes" id="UP000060787"/>
    </source>
</evidence>
<gene>
    <name evidence="1" type="ORF">LA76x_3521</name>
</gene>
<dbReference type="EMBL" id="CP011129">
    <property type="protein sequence ID" value="ALN81644.1"/>
    <property type="molecule type" value="Genomic_DNA"/>
</dbReference>
<evidence type="ECO:0000313" key="1">
    <source>
        <dbReference type="EMBL" id="ALN81644.1"/>
    </source>
</evidence>
<dbReference type="KEGG" id="lab:LA76x_3521"/>
<reference evidence="1 2" key="1">
    <citation type="journal article" date="2015" name="BMC Genomics">
        <title>Comparative genomics and metabolic profiling of the genus Lysobacter.</title>
        <authorList>
            <person name="de Bruijn I."/>
            <person name="Cheng X."/>
            <person name="de Jager V."/>
            <person name="Exposito R.G."/>
            <person name="Watrous J."/>
            <person name="Patel N."/>
            <person name="Postma J."/>
            <person name="Dorrestein P.C."/>
            <person name="Kobayashi D."/>
            <person name="Raaijmakers J.M."/>
        </authorList>
    </citation>
    <scope>NUCLEOTIDE SEQUENCE [LARGE SCALE GENOMIC DNA]</scope>
    <source>
        <strain evidence="1 2">76</strain>
    </source>
</reference>
<dbReference type="PATRIC" id="fig|84531.8.peg.3538"/>
<sequence length="92" mass="10508">MQSELDLFRAVVAVSVMPSKWVAYEEIGEDFAVLAAFDDDTWGRWSSKDSGILDYVISEERIAEMLASDAPLWWQRDFLREILSAYGQAGER</sequence>
<keyword evidence="2" id="KW-1185">Reference proteome</keyword>
<name>A0A0S2FDM7_LYSAN</name>
<proteinExistence type="predicted"/>
<dbReference type="AlphaFoldDB" id="A0A0S2FDM7"/>
<accession>A0A0S2FDM7</accession>
<dbReference type="Proteomes" id="UP000060787">
    <property type="component" value="Chromosome"/>
</dbReference>